<organism evidence="2 3">
    <name type="scientific">Gottfriedia luciferensis</name>
    <dbReference type="NCBI Taxonomy" id="178774"/>
    <lineage>
        <taxon>Bacteria</taxon>
        <taxon>Bacillati</taxon>
        <taxon>Bacillota</taxon>
        <taxon>Bacilli</taxon>
        <taxon>Bacillales</taxon>
        <taxon>Bacillaceae</taxon>
        <taxon>Gottfriedia</taxon>
    </lineage>
</organism>
<keyword evidence="1" id="KW-0732">Signal</keyword>
<evidence type="ECO:0000256" key="1">
    <source>
        <dbReference type="SAM" id="SignalP"/>
    </source>
</evidence>
<evidence type="ECO:0000313" key="2">
    <source>
        <dbReference type="EMBL" id="ODG92018.1"/>
    </source>
</evidence>
<dbReference type="EMBL" id="MDKC01000013">
    <property type="protein sequence ID" value="ODG92018.1"/>
    <property type="molecule type" value="Genomic_DNA"/>
</dbReference>
<name>A0ABX2ZQJ8_9BACI</name>
<keyword evidence="3" id="KW-1185">Reference proteome</keyword>
<evidence type="ECO:0000313" key="3">
    <source>
        <dbReference type="Proteomes" id="UP000094580"/>
    </source>
</evidence>
<feature type="signal peptide" evidence="1">
    <location>
        <begin position="1"/>
        <end position="28"/>
    </location>
</feature>
<dbReference type="RefSeq" id="WP_069033797.1">
    <property type="nucleotide sequence ID" value="NZ_MDKC01000013.1"/>
</dbReference>
<feature type="chain" id="PRO_5046954908" evidence="1">
    <location>
        <begin position="29"/>
        <end position="393"/>
    </location>
</feature>
<protein>
    <submittedName>
        <fullName evidence="2">Uncharacterized protein</fullName>
    </submittedName>
</protein>
<proteinExistence type="predicted"/>
<sequence length="393" mass="42136">MEKKSMKKKIAVGILAAGILTSSSLAFASTNAGELFTNYAAQLLNDAKSTVSSTLGSKTSDMIGALKNKLNAYASDTENGVNNKQGELEQAGVNKINSQSDEHIKAINNALPGINQNTTDQFSQLVAQLNAQITAGVEGEVNGLKPDFSSQVSNGQQKITAEQAKALDDLEDAINAAKVTLGQLIDEQKKSTDATVKTYLSDEIKRVTNIINAATDQLELKKATALANKATSIKNDTLNDLDSLASGLYTPQNSFLADFESASSPFSIAGDWGRINSKVDGKTDYYLISNNIPNNSSSTAEVTINVPDNAYNAFLSFDYLVLSQLDKDILTISLDGNVLVSESGTDNHWTNKKLTIQPGKHVLKLTYAKDKSGSSSKDAGYIDNISLKYDLRK</sequence>
<accession>A0ABX2ZQJ8</accession>
<comment type="caution">
    <text evidence="2">The sequence shown here is derived from an EMBL/GenBank/DDBJ whole genome shotgun (WGS) entry which is preliminary data.</text>
</comment>
<gene>
    <name evidence="2" type="ORF">BED47_05945</name>
</gene>
<dbReference type="Proteomes" id="UP000094580">
    <property type="component" value="Unassembled WGS sequence"/>
</dbReference>
<reference evidence="2 3" key="1">
    <citation type="submission" date="2016-07" db="EMBL/GenBank/DDBJ databases">
        <authorList>
            <person name="Townsley L."/>
            <person name="Shank E.A."/>
        </authorList>
    </citation>
    <scope>NUCLEOTIDE SEQUENCE [LARGE SCALE GENOMIC DNA]</scope>
    <source>
        <strain evidence="2 3">CH01</strain>
    </source>
</reference>